<feature type="transmembrane region" description="Helical" evidence="1">
    <location>
        <begin position="449"/>
        <end position="468"/>
    </location>
</feature>
<feature type="transmembrane region" description="Helical" evidence="1">
    <location>
        <begin position="198"/>
        <end position="215"/>
    </location>
</feature>
<feature type="transmembrane region" description="Helical" evidence="1">
    <location>
        <begin position="56"/>
        <end position="76"/>
    </location>
</feature>
<proteinExistence type="predicted"/>
<evidence type="ECO:0000256" key="1">
    <source>
        <dbReference type="SAM" id="Phobius"/>
    </source>
</evidence>
<accession>A0AAW6PEZ4</accession>
<keyword evidence="1" id="KW-0472">Membrane</keyword>
<protein>
    <submittedName>
        <fullName evidence="2">Uncharacterized protein</fullName>
    </submittedName>
</protein>
<sequence length="639" mass="72760">MSIGKNKFMAGASALILLLTVLFYFRPYYGIRHDSILYLGQAYLSMDPDIFGRDLFFVYGSQASFTIFPFLVGKLLALFSAPLLFQSLTLFGLIAFLIASAWFSRALFSWERVLWSLLSLLVIPPIYGGYGVFSYSEGFFTARSLAEPLLIFAMGFGVRNRYLPATVLWLLATLLHPLQGIAVLCIAWLWLLWQDRRWLGVLPVTVVMAIALAFADHQWGTGFFAHYDSEWLGWIQEPNQHVFLSLWDFRSWTTLGVELFLLLLVALYFEGLYRRIALVLMAAVVVGCSLSLILADWLKLVLPTGLQLWRVTWVAQWWVALMLPQLLIALYRKNNHVSVEILIVVIVVSLGLTQGVAQPYAVLLLIPAYFLFSLGGSQLPTRTRVLAELGLWTAILVIAVKYFLFSWGLYERTLLAWNSVRLEFVLLTFPLFSGSILVLGWWLWWRNYWGVRAGLSCILMLLLVYSAMTWDQRPEWTRYIESQDASSPFSISLRNGAQIYWQDELLAPWLILKRPSYFSGAQGAGLLFNRGTAEEFYHRRKVTELLDMQTQVCNIVNGLNGKGACTVDVSALKDACSRGEGELEYLILPSYVEGYEKGHWILKRSRSDSYTYYLYDCRSIEQVLGEQDDGGRRGTSHGS</sequence>
<dbReference type="AlphaFoldDB" id="A0AAW6PEZ4"/>
<feature type="transmembrane region" description="Helical" evidence="1">
    <location>
        <begin position="249"/>
        <end position="269"/>
    </location>
</feature>
<feature type="transmembrane region" description="Helical" evidence="1">
    <location>
        <begin position="168"/>
        <end position="191"/>
    </location>
</feature>
<gene>
    <name evidence="2" type="ORF">P3W55_23750</name>
</gene>
<evidence type="ECO:0000313" key="3">
    <source>
        <dbReference type="Proteomes" id="UP001220662"/>
    </source>
</evidence>
<feature type="transmembrane region" description="Helical" evidence="1">
    <location>
        <begin position="422"/>
        <end position="443"/>
    </location>
</feature>
<feature type="transmembrane region" description="Helical" evidence="1">
    <location>
        <begin position="343"/>
        <end position="369"/>
    </location>
</feature>
<feature type="transmembrane region" description="Helical" evidence="1">
    <location>
        <begin position="389"/>
        <end position="410"/>
    </location>
</feature>
<organism evidence="2 3">
    <name type="scientific">Pseudomonas citronellolis</name>
    <dbReference type="NCBI Taxonomy" id="53408"/>
    <lineage>
        <taxon>Bacteria</taxon>
        <taxon>Pseudomonadati</taxon>
        <taxon>Pseudomonadota</taxon>
        <taxon>Gammaproteobacteria</taxon>
        <taxon>Pseudomonadales</taxon>
        <taxon>Pseudomonadaceae</taxon>
        <taxon>Pseudomonas</taxon>
    </lineage>
</organism>
<feature type="transmembrane region" description="Helical" evidence="1">
    <location>
        <begin position="88"/>
        <end position="108"/>
    </location>
</feature>
<dbReference type="RefSeq" id="WP_276215671.1">
    <property type="nucleotide sequence ID" value="NZ_JARJLR010000401.1"/>
</dbReference>
<feature type="transmembrane region" description="Helical" evidence="1">
    <location>
        <begin position="315"/>
        <end position="331"/>
    </location>
</feature>
<keyword evidence="1" id="KW-0812">Transmembrane</keyword>
<keyword evidence="1" id="KW-1133">Transmembrane helix</keyword>
<reference evidence="2" key="1">
    <citation type="submission" date="2023-03" db="EMBL/GenBank/DDBJ databases">
        <title>Draft assemblies of triclosan tolerant bacteria isolated from returned activated sludge.</title>
        <authorList>
            <person name="Van Hamelsveld S."/>
        </authorList>
    </citation>
    <scope>NUCLEOTIDE SEQUENCE</scope>
    <source>
        <strain evidence="2">GW210015_S63</strain>
    </source>
</reference>
<dbReference type="Proteomes" id="UP001220662">
    <property type="component" value="Unassembled WGS sequence"/>
</dbReference>
<evidence type="ECO:0000313" key="2">
    <source>
        <dbReference type="EMBL" id="MDF3844739.1"/>
    </source>
</evidence>
<name>A0AAW6PEZ4_9PSED</name>
<feature type="transmembrane region" description="Helical" evidence="1">
    <location>
        <begin position="114"/>
        <end position="133"/>
    </location>
</feature>
<comment type="caution">
    <text evidence="2">The sequence shown here is derived from an EMBL/GenBank/DDBJ whole genome shotgun (WGS) entry which is preliminary data.</text>
</comment>
<feature type="transmembrane region" description="Helical" evidence="1">
    <location>
        <begin position="276"/>
        <end position="295"/>
    </location>
</feature>
<dbReference type="EMBL" id="JARJLR010000401">
    <property type="protein sequence ID" value="MDF3844739.1"/>
    <property type="molecule type" value="Genomic_DNA"/>
</dbReference>